<evidence type="ECO:0000313" key="3">
    <source>
        <dbReference type="Proteomes" id="UP000054018"/>
    </source>
</evidence>
<evidence type="ECO:0000256" key="1">
    <source>
        <dbReference type="SAM" id="Phobius"/>
    </source>
</evidence>
<protein>
    <submittedName>
        <fullName evidence="2">Uncharacterized protein</fullName>
    </submittedName>
</protein>
<reference evidence="2 3" key="1">
    <citation type="submission" date="2014-04" db="EMBL/GenBank/DDBJ databases">
        <authorList>
            <consortium name="DOE Joint Genome Institute"/>
            <person name="Kuo A."/>
            <person name="Kohler A."/>
            <person name="Costa M.D."/>
            <person name="Nagy L.G."/>
            <person name="Floudas D."/>
            <person name="Copeland A."/>
            <person name="Barry K.W."/>
            <person name="Cichocki N."/>
            <person name="Veneault-Fourrey C."/>
            <person name="LaButti K."/>
            <person name="Lindquist E.A."/>
            <person name="Lipzen A."/>
            <person name="Lundell T."/>
            <person name="Morin E."/>
            <person name="Murat C."/>
            <person name="Sun H."/>
            <person name="Tunlid A."/>
            <person name="Henrissat B."/>
            <person name="Grigoriev I.V."/>
            <person name="Hibbett D.S."/>
            <person name="Martin F."/>
            <person name="Nordberg H.P."/>
            <person name="Cantor M.N."/>
            <person name="Hua S.X."/>
        </authorList>
    </citation>
    <scope>NUCLEOTIDE SEQUENCE [LARGE SCALE GENOMIC DNA]</scope>
    <source>
        <strain evidence="2 3">441</strain>
    </source>
</reference>
<proteinExistence type="predicted"/>
<reference evidence="3" key="2">
    <citation type="submission" date="2015-01" db="EMBL/GenBank/DDBJ databases">
        <title>Evolutionary Origins and Diversification of the Mycorrhizal Mutualists.</title>
        <authorList>
            <consortium name="DOE Joint Genome Institute"/>
            <consortium name="Mycorrhizal Genomics Consortium"/>
            <person name="Kohler A."/>
            <person name="Kuo A."/>
            <person name="Nagy L.G."/>
            <person name="Floudas D."/>
            <person name="Copeland A."/>
            <person name="Barry K.W."/>
            <person name="Cichocki N."/>
            <person name="Veneault-Fourrey C."/>
            <person name="LaButti K."/>
            <person name="Lindquist E.A."/>
            <person name="Lipzen A."/>
            <person name="Lundell T."/>
            <person name="Morin E."/>
            <person name="Murat C."/>
            <person name="Riley R."/>
            <person name="Ohm R."/>
            <person name="Sun H."/>
            <person name="Tunlid A."/>
            <person name="Henrissat B."/>
            <person name="Grigoriev I.V."/>
            <person name="Hibbett D.S."/>
            <person name="Martin F."/>
        </authorList>
    </citation>
    <scope>NUCLEOTIDE SEQUENCE [LARGE SCALE GENOMIC DNA]</scope>
    <source>
        <strain evidence="3">441</strain>
    </source>
</reference>
<keyword evidence="1" id="KW-0812">Transmembrane</keyword>
<keyword evidence="3" id="KW-1185">Reference proteome</keyword>
<dbReference type="Proteomes" id="UP000054018">
    <property type="component" value="Unassembled WGS sequence"/>
</dbReference>
<gene>
    <name evidence="2" type="ORF">PISMIDRAFT_690371</name>
</gene>
<accession>A0A0C9YM97</accession>
<keyword evidence="1" id="KW-1133">Transmembrane helix</keyword>
<dbReference type="EMBL" id="KN834225">
    <property type="protein sequence ID" value="KIK11407.1"/>
    <property type="molecule type" value="Genomic_DNA"/>
</dbReference>
<evidence type="ECO:0000313" key="2">
    <source>
        <dbReference type="EMBL" id="KIK11407.1"/>
    </source>
</evidence>
<dbReference type="AlphaFoldDB" id="A0A0C9YM97"/>
<dbReference type="HOGENOM" id="CLU_977012_0_0_1"/>
<keyword evidence="1" id="KW-0472">Membrane</keyword>
<name>A0A0C9YM97_9AGAM</name>
<organism evidence="2 3">
    <name type="scientific">Pisolithus microcarpus 441</name>
    <dbReference type="NCBI Taxonomy" id="765257"/>
    <lineage>
        <taxon>Eukaryota</taxon>
        <taxon>Fungi</taxon>
        <taxon>Dikarya</taxon>
        <taxon>Basidiomycota</taxon>
        <taxon>Agaricomycotina</taxon>
        <taxon>Agaricomycetes</taxon>
        <taxon>Agaricomycetidae</taxon>
        <taxon>Boletales</taxon>
        <taxon>Sclerodermatineae</taxon>
        <taxon>Pisolithaceae</taxon>
        <taxon>Pisolithus</taxon>
    </lineage>
</organism>
<sequence>MNFFLPTGRERLMPIIGRVPTDNGVRVVSSSGGVARDAITVTRTRECNEYWQNPGQEPVCKGTLRWHQRSPRLLDISFLQVPHLPQSLLSTVLLVCQDYPCCNGVSVPISFRARQYVIFEVVVHDVWELQSITSSTPPPVVPAFEAPHYAFRFAVPNIPHGLATSVASFQGHPAWSVFPEPVAHITNRYAGFHYVDDDLNNILRIRSQLAVDQPFPKLWLITAMLIMSFSVLWWYLYSDVHRPSNIIRLH</sequence>
<feature type="transmembrane region" description="Helical" evidence="1">
    <location>
        <begin position="218"/>
        <end position="237"/>
    </location>
</feature>